<evidence type="ECO:0000313" key="3">
    <source>
        <dbReference type="EMBL" id="MCZ8536659.1"/>
    </source>
</evidence>
<dbReference type="Proteomes" id="UP001152173">
    <property type="component" value="Unassembled WGS sequence"/>
</dbReference>
<dbReference type="InterPro" id="IPR011051">
    <property type="entry name" value="RmlC_Cupin_sf"/>
</dbReference>
<accession>A0A9X3LG14</accession>
<dbReference type="EMBL" id="JAMKBJ010000003">
    <property type="protein sequence ID" value="MCZ8536659.1"/>
    <property type="molecule type" value="Genomic_DNA"/>
</dbReference>
<dbReference type="PANTHER" id="PTHR46797:SF1">
    <property type="entry name" value="METHYLPHOSPHONATE SYNTHASE"/>
    <property type="match status" value="1"/>
</dbReference>
<evidence type="ECO:0000256" key="1">
    <source>
        <dbReference type="ARBA" id="ARBA00023125"/>
    </source>
</evidence>
<dbReference type="Pfam" id="PF07883">
    <property type="entry name" value="Cupin_2"/>
    <property type="match status" value="1"/>
</dbReference>
<dbReference type="GO" id="GO:0003677">
    <property type="term" value="F:DNA binding"/>
    <property type="evidence" value="ECO:0007669"/>
    <property type="project" value="UniProtKB-KW"/>
</dbReference>
<dbReference type="GO" id="GO:0005829">
    <property type="term" value="C:cytosol"/>
    <property type="evidence" value="ECO:0007669"/>
    <property type="project" value="TreeGrafter"/>
</dbReference>
<dbReference type="SUPFAM" id="SSF47413">
    <property type="entry name" value="lambda repressor-like DNA-binding domains"/>
    <property type="match status" value="1"/>
</dbReference>
<dbReference type="SUPFAM" id="SSF51182">
    <property type="entry name" value="RmlC-like cupins"/>
    <property type="match status" value="1"/>
</dbReference>
<protein>
    <submittedName>
        <fullName evidence="3">XRE family transcriptional regulator</fullName>
    </submittedName>
</protein>
<keyword evidence="4" id="KW-1185">Reference proteome</keyword>
<dbReference type="InterPro" id="IPR014710">
    <property type="entry name" value="RmlC-like_jellyroll"/>
</dbReference>
<evidence type="ECO:0000259" key="2">
    <source>
        <dbReference type="PROSITE" id="PS50943"/>
    </source>
</evidence>
<dbReference type="InterPro" id="IPR050807">
    <property type="entry name" value="TransReg_Diox_bact_type"/>
</dbReference>
<dbReference type="SMART" id="SM00530">
    <property type="entry name" value="HTH_XRE"/>
    <property type="match status" value="1"/>
</dbReference>
<dbReference type="Gene3D" id="1.10.260.40">
    <property type="entry name" value="lambda repressor-like DNA-binding domains"/>
    <property type="match status" value="1"/>
</dbReference>
<dbReference type="InterPro" id="IPR013096">
    <property type="entry name" value="Cupin_2"/>
</dbReference>
<feature type="domain" description="HTH cro/C1-type" evidence="2">
    <location>
        <begin position="12"/>
        <end position="66"/>
    </location>
</feature>
<sequence length="184" mass="21222">MDFPKEEVGKRIRYLRKSLGFTADDLAKKAGVSQSMISQIERGQVSPSLETLWRMSYCLKVPVFTFFEEDEQEIVTVLRNNEQPEMKQLRPNVTYQHLSPPQGKQINFFKLILEPGEYTDNPLMFHTGEECGYLLTGQIRVEVDGEVYELFEGDSIYFNSNLPHRFENAGSETATAIWAMTHPF</sequence>
<dbReference type="CDD" id="cd00093">
    <property type="entry name" value="HTH_XRE"/>
    <property type="match status" value="1"/>
</dbReference>
<reference evidence="3" key="1">
    <citation type="submission" date="2022-05" db="EMBL/GenBank/DDBJ databases">
        <authorList>
            <person name="Colautti A."/>
            <person name="Iacumin L."/>
        </authorList>
    </citation>
    <scope>NUCLEOTIDE SEQUENCE</scope>
    <source>
        <strain evidence="3">SK 55</strain>
    </source>
</reference>
<organism evidence="3 4">
    <name type="scientific">Paenisporosarcina quisquiliarum</name>
    <dbReference type="NCBI Taxonomy" id="365346"/>
    <lineage>
        <taxon>Bacteria</taxon>
        <taxon>Bacillati</taxon>
        <taxon>Bacillota</taxon>
        <taxon>Bacilli</taxon>
        <taxon>Bacillales</taxon>
        <taxon>Caryophanaceae</taxon>
        <taxon>Paenisporosarcina</taxon>
    </lineage>
</organism>
<dbReference type="InterPro" id="IPR010982">
    <property type="entry name" value="Lambda_DNA-bd_dom_sf"/>
</dbReference>
<dbReference type="GO" id="GO:0003700">
    <property type="term" value="F:DNA-binding transcription factor activity"/>
    <property type="evidence" value="ECO:0007669"/>
    <property type="project" value="TreeGrafter"/>
</dbReference>
<keyword evidence="1" id="KW-0238">DNA-binding</keyword>
<comment type="caution">
    <text evidence="3">The sequence shown here is derived from an EMBL/GenBank/DDBJ whole genome shotgun (WGS) entry which is preliminary data.</text>
</comment>
<dbReference type="Pfam" id="PF01381">
    <property type="entry name" value="HTH_3"/>
    <property type="match status" value="1"/>
</dbReference>
<dbReference type="PROSITE" id="PS50943">
    <property type="entry name" value="HTH_CROC1"/>
    <property type="match status" value="1"/>
</dbReference>
<gene>
    <name evidence="3" type="ORF">M9R32_05610</name>
</gene>
<dbReference type="AlphaFoldDB" id="A0A9X3LG14"/>
<dbReference type="RefSeq" id="WP_269925754.1">
    <property type="nucleotide sequence ID" value="NZ_JAMKBJ010000003.1"/>
</dbReference>
<dbReference type="Gene3D" id="2.60.120.10">
    <property type="entry name" value="Jelly Rolls"/>
    <property type="match status" value="1"/>
</dbReference>
<dbReference type="PANTHER" id="PTHR46797">
    <property type="entry name" value="HTH-TYPE TRANSCRIPTIONAL REGULATOR"/>
    <property type="match status" value="1"/>
</dbReference>
<evidence type="ECO:0000313" key="4">
    <source>
        <dbReference type="Proteomes" id="UP001152173"/>
    </source>
</evidence>
<dbReference type="InterPro" id="IPR001387">
    <property type="entry name" value="Cro/C1-type_HTH"/>
</dbReference>
<proteinExistence type="predicted"/>
<dbReference type="CDD" id="cd02209">
    <property type="entry name" value="cupin_XRE_C"/>
    <property type="match status" value="1"/>
</dbReference>
<name>A0A9X3LG14_9BACL</name>